<accession>A0A3B0ZSM5</accession>
<dbReference type="InterPro" id="IPR001036">
    <property type="entry name" value="Acrflvin-R"/>
</dbReference>
<feature type="transmembrane region" description="Helical" evidence="1">
    <location>
        <begin position="453"/>
        <end position="474"/>
    </location>
</feature>
<dbReference type="SUPFAM" id="SSF82693">
    <property type="entry name" value="Multidrug efflux transporter AcrB pore domain, PN1, PN2, PC1 and PC2 subdomains"/>
    <property type="match status" value="2"/>
</dbReference>
<dbReference type="Gene3D" id="3.30.70.1440">
    <property type="entry name" value="Multidrug efflux transporter AcrB pore domain"/>
    <property type="match status" value="1"/>
</dbReference>
<dbReference type="PRINTS" id="PR00702">
    <property type="entry name" value="ACRIFLAVINRP"/>
</dbReference>
<dbReference type="GO" id="GO:0005886">
    <property type="term" value="C:plasma membrane"/>
    <property type="evidence" value="ECO:0007669"/>
    <property type="project" value="TreeGrafter"/>
</dbReference>
<dbReference type="Gene3D" id="3.30.70.1320">
    <property type="entry name" value="Multidrug efflux transporter AcrB pore domain like"/>
    <property type="match status" value="1"/>
</dbReference>
<feature type="transmembrane region" description="Helical" evidence="1">
    <location>
        <begin position="861"/>
        <end position="880"/>
    </location>
</feature>
<feature type="transmembrane region" description="Helical" evidence="1">
    <location>
        <begin position="963"/>
        <end position="986"/>
    </location>
</feature>
<dbReference type="InterPro" id="IPR027463">
    <property type="entry name" value="AcrB_DN_DC_subdom"/>
</dbReference>
<dbReference type="SUPFAM" id="SSF82714">
    <property type="entry name" value="Multidrug efflux transporter AcrB TolC docking domain, DN and DC subdomains"/>
    <property type="match status" value="2"/>
</dbReference>
<keyword evidence="1" id="KW-0472">Membrane</keyword>
<dbReference type="Gene3D" id="3.30.70.1430">
    <property type="entry name" value="Multidrug efflux transporter AcrB pore domain"/>
    <property type="match status" value="2"/>
</dbReference>
<dbReference type="SUPFAM" id="SSF82866">
    <property type="entry name" value="Multidrug efflux transporter AcrB transmembrane domain"/>
    <property type="match status" value="2"/>
</dbReference>
<protein>
    <submittedName>
        <fullName evidence="2">Acriflavin resistance protein</fullName>
    </submittedName>
</protein>
<dbReference type="EMBL" id="UOFS01000027">
    <property type="protein sequence ID" value="VAW96545.1"/>
    <property type="molecule type" value="Genomic_DNA"/>
</dbReference>
<proteinExistence type="predicted"/>
<dbReference type="Gene3D" id="1.20.1640.10">
    <property type="entry name" value="Multidrug efflux transporter AcrB transmembrane domain"/>
    <property type="match status" value="2"/>
</dbReference>
<dbReference type="Gene3D" id="3.30.2090.10">
    <property type="entry name" value="Multidrug efflux transporter AcrB TolC docking domain, DN and DC subdomains"/>
    <property type="match status" value="2"/>
</dbReference>
<dbReference type="PANTHER" id="PTHR32063">
    <property type="match status" value="1"/>
</dbReference>
<keyword evidence="1" id="KW-1133">Transmembrane helix</keyword>
<feature type="transmembrane region" description="Helical" evidence="1">
    <location>
        <begin position="12"/>
        <end position="33"/>
    </location>
</feature>
<evidence type="ECO:0000256" key="1">
    <source>
        <dbReference type="SAM" id="Phobius"/>
    </source>
</evidence>
<evidence type="ECO:0000313" key="2">
    <source>
        <dbReference type="EMBL" id="VAW96545.1"/>
    </source>
</evidence>
<reference evidence="2" key="1">
    <citation type="submission" date="2018-06" db="EMBL/GenBank/DDBJ databases">
        <authorList>
            <person name="Zhirakovskaya E."/>
        </authorList>
    </citation>
    <scope>NUCLEOTIDE SEQUENCE</scope>
</reference>
<keyword evidence="1" id="KW-0812">Transmembrane</keyword>
<organism evidence="2">
    <name type="scientific">hydrothermal vent metagenome</name>
    <dbReference type="NCBI Taxonomy" id="652676"/>
    <lineage>
        <taxon>unclassified sequences</taxon>
        <taxon>metagenomes</taxon>
        <taxon>ecological metagenomes</taxon>
    </lineage>
</organism>
<sequence length="1028" mass="114218">MKTIIAFFVQRSLVVNLISIFVIVIGIYASFVINREAFPNVNLDQISITISYPGSSPEEVELLVITPIEQELKSIDGIDKMTSVSFPARGTIVLELDSKSSNRERMISDVQLAIDQAKLPLDLPYDPYVLEIDGRVFPIIQLAISAPVTDLELKRLGDRIKDDLLDIRGVSKVQILNNRKSELRILVDPQKLKSNRISIGDLQRILKSWNINAPGGEINTPQGQKSLRIVGQFKDPTDAENLIIRSNEFGEGIRLGDIATISEELEKPTEYYDVNGKPALVMLVMKKADGDIIESVKQIRSYLALISKKYGSDVKVSTFQDFSEKAQLRLSVLTTNGIVGLFLVFICLILFLRPSVALTTTWGLPIVFLSGLFLLHSIGVTLNLVSMLGFIMVLGMIVDDAIIVGENITFHMEEGVSPPKAATLGAYELMGPVSTTVLTTVAAFLPMLFMSGIIGKFIVSIPIVVISLLLLSWLESFFILPSHVSEFTHAHRNVKERAWLIKFENIYAYVLDKSLKHRVLTVMLSFLILIASIIMSANLMKFELFPSEGVEEFYIHATAKRGTSLQDMQAILHEINTEVRRNLDQTKLESIVITAGKMALDSVNDPLTQRGSRFGQLHIIFTPTLLRPEHDAQTEMNRILDILITEFLNLDISLHAKKPGPPTGRALQVEIISEQFDLSKKVAKNLKKYLENIKGVKSIETDLRRGDDELRIILDRKKAIYAGVDLATVSTHVRAIASGLRVSTIRRGKEEIDVTIRLPDDISKNVDYLKTIEIPNNRNGLIPLNKISRIEQVPAVATVRHSEGRQVLRVMANVDPKVITSLSLNRMVKNNKDIWLGNTKENVSVNFGGEQEKNQESFESLGIAFLFALIGIYFILAIQFNHIGYPFAVMLAIPFGAVGVILSFYVHDLLWKPMPLSFFSTMGMVALTGVVVNSSMILLVFIQRALKQGVNAYDAIMQAGRRRLRAVVLTAITTVVGLLPTAYGWGGMDPFVSPMALALSWGLIFATLVTLITIPALMAILLRAKLPN</sequence>
<feature type="transmembrane region" description="Helical" evidence="1">
    <location>
        <begin position="887"/>
        <end position="906"/>
    </location>
</feature>
<feature type="transmembrane region" description="Helical" evidence="1">
    <location>
        <begin position="519"/>
        <end position="540"/>
    </location>
</feature>
<feature type="transmembrane region" description="Helical" evidence="1">
    <location>
        <begin position="330"/>
        <end position="352"/>
    </location>
</feature>
<gene>
    <name evidence="2" type="ORF">MNBD_GAMMA22-1757</name>
</gene>
<feature type="transmembrane region" description="Helical" evidence="1">
    <location>
        <begin position="918"/>
        <end position="942"/>
    </location>
</feature>
<name>A0A3B0ZSM5_9ZZZZ</name>
<dbReference type="GO" id="GO:0042910">
    <property type="term" value="F:xenobiotic transmembrane transporter activity"/>
    <property type="evidence" value="ECO:0007669"/>
    <property type="project" value="TreeGrafter"/>
</dbReference>
<dbReference type="Pfam" id="PF00873">
    <property type="entry name" value="ACR_tran"/>
    <property type="match status" value="1"/>
</dbReference>
<feature type="transmembrane region" description="Helical" evidence="1">
    <location>
        <begin position="998"/>
        <end position="1022"/>
    </location>
</feature>
<dbReference type="AlphaFoldDB" id="A0A3B0ZSM5"/>
<dbReference type="PANTHER" id="PTHR32063:SF33">
    <property type="entry name" value="RND SUPERFAMILY EFFLUX PUMP PERMEASE COMPONENT"/>
    <property type="match status" value="1"/>
</dbReference>